<dbReference type="eggNOG" id="ENOG502S431">
    <property type="taxonomic scope" value="Eukaryota"/>
</dbReference>
<dbReference type="Gramene" id="EOY27862">
    <property type="protein sequence ID" value="EOY27862"/>
    <property type="gene ID" value="TCM_029589"/>
</dbReference>
<comment type="similarity">
    <text evidence="1">Belongs to the senescence regulator S40 family.</text>
</comment>
<dbReference type="HOGENOM" id="CLU_088831_2_0_1"/>
<dbReference type="GO" id="GO:0010150">
    <property type="term" value="P:leaf senescence"/>
    <property type="evidence" value="ECO:0007669"/>
    <property type="project" value="UniProtKB-ARBA"/>
</dbReference>
<dbReference type="PANTHER" id="PTHR33083:SF49">
    <property type="entry name" value="SENESCENCE REGULATOR"/>
    <property type="match status" value="1"/>
</dbReference>
<dbReference type="PANTHER" id="PTHR33083">
    <property type="entry name" value="EXPRESSED PROTEIN"/>
    <property type="match status" value="1"/>
</dbReference>
<evidence type="ECO:0000313" key="4">
    <source>
        <dbReference type="Proteomes" id="UP000026915"/>
    </source>
</evidence>
<dbReference type="AlphaFoldDB" id="A0A061GFC2"/>
<dbReference type="EMBL" id="CM001884">
    <property type="protein sequence ID" value="EOY27862.1"/>
    <property type="molecule type" value="Genomic_DNA"/>
</dbReference>
<accession>A0A061GFC2</accession>
<dbReference type="InParanoid" id="A0A061GFC2"/>
<evidence type="ECO:0000256" key="1">
    <source>
        <dbReference type="ARBA" id="ARBA00034773"/>
    </source>
</evidence>
<name>A0A061GFC2_THECC</name>
<sequence>MAEEEFQESEVIFSDNSNHYSTHDEDDDGCLDYRGFSKNDRVPARNSNNKSKRNTKKKKIASSLPVNIPRHCHGTVFHCGEADDFEEEQDDEGEIVPPHVILGRRIAGKMAFSVCTGNGRTLKGRDLSQVRNSILRMTGFLEA</sequence>
<dbReference type="FunCoup" id="A0A061GFC2">
    <property type="interactions" value="151"/>
</dbReference>
<evidence type="ECO:0008006" key="5">
    <source>
        <dbReference type="Google" id="ProtNLM"/>
    </source>
</evidence>
<reference evidence="3 4" key="1">
    <citation type="journal article" date="2013" name="Genome Biol.">
        <title>The genome sequence of the most widely cultivated cacao type and its use to identify candidate genes regulating pod color.</title>
        <authorList>
            <person name="Motamayor J.C."/>
            <person name="Mockaitis K."/>
            <person name="Schmutz J."/>
            <person name="Haiminen N."/>
            <person name="Iii D.L."/>
            <person name="Cornejo O."/>
            <person name="Findley S.D."/>
            <person name="Zheng P."/>
            <person name="Utro F."/>
            <person name="Royaert S."/>
            <person name="Saski C."/>
            <person name="Jenkins J."/>
            <person name="Podicheti R."/>
            <person name="Zhao M."/>
            <person name="Scheffler B.E."/>
            <person name="Stack J.C."/>
            <person name="Feltus F.A."/>
            <person name="Mustiga G.M."/>
            <person name="Amores F."/>
            <person name="Phillips W."/>
            <person name="Marelli J.P."/>
            <person name="May G.D."/>
            <person name="Shapiro H."/>
            <person name="Ma J."/>
            <person name="Bustamante C.D."/>
            <person name="Schnell R.J."/>
            <person name="Main D."/>
            <person name="Gilbert D."/>
            <person name="Parida L."/>
            <person name="Kuhn D.N."/>
        </authorList>
    </citation>
    <scope>NUCLEOTIDE SEQUENCE [LARGE SCALE GENOMIC DNA]</scope>
    <source>
        <strain evidence="4">cv. Matina 1-6</strain>
    </source>
</reference>
<feature type="compositionally biased region" description="Basic residues" evidence="2">
    <location>
        <begin position="50"/>
        <end position="60"/>
    </location>
</feature>
<gene>
    <name evidence="3" type="ORF">TCM_029589</name>
</gene>
<dbReference type="InterPro" id="IPR007608">
    <property type="entry name" value="Senescence_reg_S40"/>
</dbReference>
<dbReference type="STRING" id="3641.A0A061GFC2"/>
<dbReference type="OMA" id="MEEQMAF"/>
<dbReference type="Pfam" id="PF04520">
    <property type="entry name" value="Senescence_reg"/>
    <property type="match status" value="1"/>
</dbReference>
<protein>
    <recommendedName>
        <fullName evidence="5">Senescence regulator</fullName>
    </recommendedName>
</protein>
<dbReference type="Proteomes" id="UP000026915">
    <property type="component" value="Chromosome 6"/>
</dbReference>
<evidence type="ECO:0000313" key="3">
    <source>
        <dbReference type="EMBL" id="EOY27862.1"/>
    </source>
</evidence>
<organism evidence="3 4">
    <name type="scientific">Theobroma cacao</name>
    <name type="common">Cacao</name>
    <name type="synonym">Cocoa</name>
    <dbReference type="NCBI Taxonomy" id="3641"/>
    <lineage>
        <taxon>Eukaryota</taxon>
        <taxon>Viridiplantae</taxon>
        <taxon>Streptophyta</taxon>
        <taxon>Embryophyta</taxon>
        <taxon>Tracheophyta</taxon>
        <taxon>Spermatophyta</taxon>
        <taxon>Magnoliopsida</taxon>
        <taxon>eudicotyledons</taxon>
        <taxon>Gunneridae</taxon>
        <taxon>Pentapetalae</taxon>
        <taxon>rosids</taxon>
        <taxon>malvids</taxon>
        <taxon>Malvales</taxon>
        <taxon>Malvaceae</taxon>
        <taxon>Byttnerioideae</taxon>
        <taxon>Theobroma</taxon>
    </lineage>
</organism>
<feature type="region of interest" description="Disordered" evidence="2">
    <location>
        <begin position="1"/>
        <end position="64"/>
    </location>
</feature>
<evidence type="ECO:0000256" key="2">
    <source>
        <dbReference type="SAM" id="MobiDB-lite"/>
    </source>
</evidence>
<proteinExistence type="inferred from homology"/>
<keyword evidence="4" id="KW-1185">Reference proteome</keyword>